<name>A0AAE3DDB7_9FIRM</name>
<sequence>MKKKQLAVWIMTAALSAAMMTGCGQKDAAEQTENTEQAENTEDQAAGSEEAAIPDEDMEMDPEFGVDSEETSAAVFGVITDVGENEIIVDNQSSVSSEGEIILMIDPDHTYLLDASTGLPVDVKDVQAGDSFEAYLGDAMTMSLPPQNTPDIVFVNVPEDIAMPAYAVAAEDPTETNGIWTLKATDGTVYEVTEDAQVVPYLTKNIVKMQDVQKGTACAIWYDDQNQVQKVMILE</sequence>
<reference evidence="3 4" key="1">
    <citation type="submission" date="2021-10" db="EMBL/GenBank/DDBJ databases">
        <title>Anaerobic single-cell dispensing facilitates the cultivation of human gut bacteria.</title>
        <authorList>
            <person name="Afrizal A."/>
        </authorList>
    </citation>
    <scope>NUCLEOTIDE SEQUENCE [LARGE SCALE GENOMIC DNA]</scope>
    <source>
        <strain evidence="3 4">CLA-AA-H276</strain>
    </source>
</reference>
<accession>A0AAE3DDB7</accession>
<dbReference type="AlphaFoldDB" id="A0AAE3DDB7"/>
<evidence type="ECO:0000313" key="3">
    <source>
        <dbReference type="EMBL" id="MCC2127174.1"/>
    </source>
</evidence>
<keyword evidence="2" id="KW-0732">Signal</keyword>
<organism evidence="3 4">
    <name type="scientific">Hominiventricola filiformis</name>
    <dbReference type="NCBI Taxonomy" id="2885352"/>
    <lineage>
        <taxon>Bacteria</taxon>
        <taxon>Bacillati</taxon>
        <taxon>Bacillota</taxon>
        <taxon>Clostridia</taxon>
        <taxon>Lachnospirales</taxon>
        <taxon>Lachnospiraceae</taxon>
        <taxon>Hominiventricola</taxon>
    </lineage>
</organism>
<dbReference type="Proteomes" id="UP001198220">
    <property type="component" value="Unassembled WGS sequence"/>
</dbReference>
<dbReference type="EMBL" id="JAJEPS010000016">
    <property type="protein sequence ID" value="MCC2127174.1"/>
    <property type="molecule type" value="Genomic_DNA"/>
</dbReference>
<feature type="chain" id="PRO_5042041793" description="DUF5666 domain-containing protein" evidence="2">
    <location>
        <begin position="29"/>
        <end position="235"/>
    </location>
</feature>
<evidence type="ECO:0000256" key="2">
    <source>
        <dbReference type="SAM" id="SignalP"/>
    </source>
</evidence>
<evidence type="ECO:0008006" key="5">
    <source>
        <dbReference type="Google" id="ProtNLM"/>
    </source>
</evidence>
<comment type="caution">
    <text evidence="3">The sequence shown here is derived from an EMBL/GenBank/DDBJ whole genome shotgun (WGS) entry which is preliminary data.</text>
</comment>
<dbReference type="PROSITE" id="PS51257">
    <property type="entry name" value="PROKAR_LIPOPROTEIN"/>
    <property type="match status" value="1"/>
</dbReference>
<evidence type="ECO:0000313" key="4">
    <source>
        <dbReference type="Proteomes" id="UP001198220"/>
    </source>
</evidence>
<dbReference type="RefSeq" id="WP_308459887.1">
    <property type="nucleotide sequence ID" value="NZ_JAJEPS010000016.1"/>
</dbReference>
<feature type="region of interest" description="Disordered" evidence="1">
    <location>
        <begin position="25"/>
        <end position="55"/>
    </location>
</feature>
<evidence type="ECO:0000256" key="1">
    <source>
        <dbReference type="SAM" id="MobiDB-lite"/>
    </source>
</evidence>
<gene>
    <name evidence="3" type="ORF">LKD36_13455</name>
</gene>
<keyword evidence="4" id="KW-1185">Reference proteome</keyword>
<proteinExistence type="predicted"/>
<protein>
    <recommendedName>
        <fullName evidence="5">DUF5666 domain-containing protein</fullName>
    </recommendedName>
</protein>
<feature type="signal peptide" evidence="2">
    <location>
        <begin position="1"/>
        <end position="28"/>
    </location>
</feature>